<proteinExistence type="predicted"/>
<reference evidence="1 2" key="1">
    <citation type="submission" date="2014-07" db="EMBL/GenBank/DDBJ databases">
        <title>Methanogenic archaea and the global carbon cycle.</title>
        <authorList>
            <person name="Henriksen J.R."/>
            <person name="Luke J."/>
            <person name="Reinhart S."/>
            <person name="Benedict M.N."/>
            <person name="Youngblut N.D."/>
            <person name="Metcalf M.E."/>
            <person name="Whitaker R.J."/>
            <person name="Metcalf W.W."/>
        </authorList>
    </citation>
    <scope>NUCLEOTIDE SEQUENCE [LARGE SCALE GENOMIC DNA]</scope>
    <source>
        <strain evidence="1 2">Z-761</strain>
    </source>
</reference>
<dbReference type="PATRIC" id="fig|1434123.4.peg.2500"/>
<dbReference type="EMBL" id="CP009520">
    <property type="protein sequence ID" value="AKB44316.1"/>
    <property type="molecule type" value="Genomic_DNA"/>
</dbReference>
<dbReference type="RefSeq" id="WP_048120891.1">
    <property type="nucleotide sequence ID" value="NZ_CP009520.1"/>
</dbReference>
<organism evidence="1 2">
    <name type="scientific">Methanosarcina vacuolata Z-761</name>
    <dbReference type="NCBI Taxonomy" id="1434123"/>
    <lineage>
        <taxon>Archaea</taxon>
        <taxon>Methanobacteriati</taxon>
        <taxon>Methanobacteriota</taxon>
        <taxon>Stenosarchaea group</taxon>
        <taxon>Methanomicrobia</taxon>
        <taxon>Methanosarcinales</taxon>
        <taxon>Methanosarcinaceae</taxon>
        <taxon>Methanosarcina</taxon>
    </lineage>
</organism>
<dbReference type="STRING" id="1434123.MSVAZ_2047"/>
<sequence>MRFKILAAAMLILLGIVVFSVYSGSSNEDISDDNDIIQKIEVNNSSFLEFSKDLDDFETVTLDIDKLRKAADSGHVFLRLMEEEYEIRIQEASRYTEDEYFYAGPVVGYNESRADLYLQKNSFCGSVGLGKPRNVTYNIRPADEKYNGKTVYIVFMQDWEKEKEKMEKMEIDPLQFFLINSDFKKHVMSIEIFDFNNKSVFKENYTIDPEEKISSPKINAELGQYRYEIILDNKFTFEQKIQADYAADVSSSETLYIYISDDPENPVTFGITVA</sequence>
<name>A0A0E3LHI2_9EURY</name>
<dbReference type="KEGG" id="mvc:MSVAZ_2047"/>
<dbReference type="AlphaFoldDB" id="A0A0E3LHI2"/>
<keyword evidence="2" id="KW-1185">Reference proteome</keyword>
<evidence type="ECO:0000313" key="1">
    <source>
        <dbReference type="EMBL" id="AKB44316.1"/>
    </source>
</evidence>
<dbReference type="Proteomes" id="UP000033096">
    <property type="component" value="Chromosome"/>
</dbReference>
<dbReference type="GeneID" id="24810507"/>
<gene>
    <name evidence="1" type="ORF">MSVAZ_2047</name>
</gene>
<evidence type="ECO:0000313" key="2">
    <source>
        <dbReference type="Proteomes" id="UP000033096"/>
    </source>
</evidence>
<protein>
    <submittedName>
        <fullName evidence="1">Uncharacterized protein</fullName>
    </submittedName>
</protein>
<dbReference type="HOGENOM" id="CLU_073772_0_0_2"/>
<accession>A0A0E3LHI2</accession>